<organism evidence="6 7">
    <name type="scientific">Aspergillus sydowii CBS 593.65</name>
    <dbReference type="NCBI Taxonomy" id="1036612"/>
    <lineage>
        <taxon>Eukaryota</taxon>
        <taxon>Fungi</taxon>
        <taxon>Dikarya</taxon>
        <taxon>Ascomycota</taxon>
        <taxon>Pezizomycotina</taxon>
        <taxon>Eurotiomycetes</taxon>
        <taxon>Eurotiomycetidae</taxon>
        <taxon>Eurotiales</taxon>
        <taxon>Aspergillaceae</taxon>
        <taxon>Aspergillus</taxon>
        <taxon>Aspergillus subgen. Nidulantes</taxon>
    </lineage>
</organism>
<evidence type="ECO:0000313" key="6">
    <source>
        <dbReference type="EMBL" id="OJJ58280.1"/>
    </source>
</evidence>
<dbReference type="Pfam" id="PF03114">
    <property type="entry name" value="BAR"/>
    <property type="match status" value="1"/>
</dbReference>
<dbReference type="PROSITE" id="PS50002">
    <property type="entry name" value="SH3"/>
    <property type="match status" value="1"/>
</dbReference>
<evidence type="ECO:0000259" key="5">
    <source>
        <dbReference type="PROSITE" id="PS51021"/>
    </source>
</evidence>
<name>A0A1L9TFR8_9EURO</name>
<dbReference type="VEuPathDB" id="FungiDB:ASPSYDRAFT_153701"/>
<protein>
    <recommendedName>
        <fullName evidence="8">SH3 domain-containing protein</fullName>
    </recommendedName>
</protein>
<dbReference type="SMART" id="SM00326">
    <property type="entry name" value="SH3"/>
    <property type="match status" value="1"/>
</dbReference>
<dbReference type="GO" id="GO:0008289">
    <property type="term" value="F:lipid binding"/>
    <property type="evidence" value="ECO:0007669"/>
    <property type="project" value="TreeGrafter"/>
</dbReference>
<proteinExistence type="predicted"/>
<dbReference type="InterPro" id="IPR004148">
    <property type="entry name" value="BAR_dom"/>
</dbReference>
<feature type="compositionally biased region" description="Low complexity" evidence="3">
    <location>
        <begin position="352"/>
        <end position="363"/>
    </location>
</feature>
<dbReference type="CDD" id="cd07599">
    <property type="entry name" value="BAR_Rvs167p"/>
    <property type="match status" value="1"/>
</dbReference>
<dbReference type="GO" id="GO:0043332">
    <property type="term" value="C:mating projection tip"/>
    <property type="evidence" value="ECO:0007669"/>
    <property type="project" value="TreeGrafter"/>
</dbReference>
<dbReference type="Gene3D" id="1.20.1270.60">
    <property type="entry name" value="Arfaptin homology (AH) domain/BAR domain"/>
    <property type="match status" value="1"/>
</dbReference>
<dbReference type="GO" id="GO:0031097">
    <property type="term" value="C:medial cortex"/>
    <property type="evidence" value="ECO:0007669"/>
    <property type="project" value="TreeGrafter"/>
</dbReference>
<dbReference type="GO" id="GO:1990528">
    <property type="term" value="C:Rvs161p-Rvs167p complex"/>
    <property type="evidence" value="ECO:0007669"/>
    <property type="project" value="TreeGrafter"/>
</dbReference>
<dbReference type="GO" id="GO:0051666">
    <property type="term" value="P:actin cortical patch localization"/>
    <property type="evidence" value="ECO:0007669"/>
    <property type="project" value="InterPro"/>
</dbReference>
<dbReference type="PANTHER" id="PTHR47174:SF2">
    <property type="entry name" value="SH3 DOMAIN SIGNALLING PROTEIN (AFU_ORTHOLOGUE AFUA_5G07670)"/>
    <property type="match status" value="1"/>
</dbReference>
<dbReference type="EMBL" id="KV878587">
    <property type="protein sequence ID" value="OJJ58280.1"/>
    <property type="molecule type" value="Genomic_DNA"/>
</dbReference>
<dbReference type="SUPFAM" id="SSF103657">
    <property type="entry name" value="BAR/IMD domain-like"/>
    <property type="match status" value="1"/>
</dbReference>
<evidence type="ECO:0000313" key="7">
    <source>
        <dbReference type="Proteomes" id="UP000184356"/>
    </source>
</evidence>
<feature type="compositionally biased region" description="Low complexity" evidence="3">
    <location>
        <begin position="299"/>
        <end position="310"/>
    </location>
</feature>
<feature type="compositionally biased region" description="Polar residues" evidence="3">
    <location>
        <begin position="364"/>
        <end position="383"/>
    </location>
</feature>
<evidence type="ECO:0000256" key="3">
    <source>
        <dbReference type="SAM" id="MobiDB-lite"/>
    </source>
</evidence>
<evidence type="ECO:0000256" key="1">
    <source>
        <dbReference type="ARBA" id="ARBA00022443"/>
    </source>
</evidence>
<dbReference type="InterPro" id="IPR046982">
    <property type="entry name" value="BIN3/RVS161-like"/>
</dbReference>
<evidence type="ECO:0000259" key="4">
    <source>
        <dbReference type="PROSITE" id="PS50002"/>
    </source>
</evidence>
<sequence length="465" mass="51785">MQSVQRQFGRFMKRSADESQVALLLSDFDQIDKLLDKIVDSTRAWRDAWSSLLTHQDRLFTEFEGLYAPIIGSSEATSHTPVPTPEATLARTSKIRVEYEDLKKDLLEQLNGIDERMIDPASQAKELLTPLKKTIKKRQDKKLDYERHTGRVDSYSKRTKRTDRENASLAKAEDDLTRSTEEYHAADEHLRKCLPPLIAAVFSLLPRLLSAQIEIQNNLLANYYTVIYGYCEEEQFPANPPQDLEDTVTEWEQACNPVQEQIESFGCIVNGKTARSNSQPSNERRPSNTLTALNNRFRSNQNVSTQQSQSDTKLGAANDNVPSLGIRSKSTPYAPSAHSVQSLYKDTAPALSSSSVAETPTSSQQVSQSDSLTPSIPLSTKPSLSAIAGQKKRPPPPPKPRSASSNVTFVTALYDFGGQSAGDLAFQEGDRIRVVKRTESTDDWWDGELHGVKGSFPANYVELAE</sequence>
<reference evidence="7" key="1">
    <citation type="journal article" date="2017" name="Genome Biol.">
        <title>Comparative genomics reveals high biological diversity and specific adaptations in the industrially and medically important fungal genus Aspergillus.</title>
        <authorList>
            <person name="de Vries R.P."/>
            <person name="Riley R."/>
            <person name="Wiebenga A."/>
            <person name="Aguilar-Osorio G."/>
            <person name="Amillis S."/>
            <person name="Uchima C.A."/>
            <person name="Anderluh G."/>
            <person name="Asadollahi M."/>
            <person name="Askin M."/>
            <person name="Barry K."/>
            <person name="Battaglia E."/>
            <person name="Bayram O."/>
            <person name="Benocci T."/>
            <person name="Braus-Stromeyer S.A."/>
            <person name="Caldana C."/>
            <person name="Canovas D."/>
            <person name="Cerqueira G.C."/>
            <person name="Chen F."/>
            <person name="Chen W."/>
            <person name="Choi C."/>
            <person name="Clum A."/>
            <person name="Dos Santos R.A."/>
            <person name="Damasio A.R."/>
            <person name="Diallinas G."/>
            <person name="Emri T."/>
            <person name="Fekete E."/>
            <person name="Flipphi M."/>
            <person name="Freyberg S."/>
            <person name="Gallo A."/>
            <person name="Gournas C."/>
            <person name="Habgood R."/>
            <person name="Hainaut M."/>
            <person name="Harispe M.L."/>
            <person name="Henrissat B."/>
            <person name="Hilden K.S."/>
            <person name="Hope R."/>
            <person name="Hossain A."/>
            <person name="Karabika E."/>
            <person name="Karaffa L."/>
            <person name="Karanyi Z."/>
            <person name="Krasevec N."/>
            <person name="Kuo A."/>
            <person name="Kusch H."/>
            <person name="LaButti K."/>
            <person name="Lagendijk E.L."/>
            <person name="Lapidus A."/>
            <person name="Levasseur A."/>
            <person name="Lindquist E."/>
            <person name="Lipzen A."/>
            <person name="Logrieco A.F."/>
            <person name="MacCabe A."/>
            <person name="Maekelae M.R."/>
            <person name="Malavazi I."/>
            <person name="Melin P."/>
            <person name="Meyer V."/>
            <person name="Mielnichuk N."/>
            <person name="Miskei M."/>
            <person name="Molnar A.P."/>
            <person name="Mule G."/>
            <person name="Ngan C.Y."/>
            <person name="Orejas M."/>
            <person name="Orosz E."/>
            <person name="Ouedraogo J.P."/>
            <person name="Overkamp K.M."/>
            <person name="Park H.-S."/>
            <person name="Perrone G."/>
            <person name="Piumi F."/>
            <person name="Punt P.J."/>
            <person name="Ram A.F."/>
            <person name="Ramon A."/>
            <person name="Rauscher S."/>
            <person name="Record E."/>
            <person name="Riano-Pachon D.M."/>
            <person name="Robert V."/>
            <person name="Roehrig J."/>
            <person name="Ruller R."/>
            <person name="Salamov A."/>
            <person name="Salih N.S."/>
            <person name="Samson R.A."/>
            <person name="Sandor E."/>
            <person name="Sanguinetti M."/>
            <person name="Schuetze T."/>
            <person name="Sepcic K."/>
            <person name="Shelest E."/>
            <person name="Sherlock G."/>
            <person name="Sophianopoulou V."/>
            <person name="Squina F.M."/>
            <person name="Sun H."/>
            <person name="Susca A."/>
            <person name="Todd R.B."/>
            <person name="Tsang A."/>
            <person name="Unkles S.E."/>
            <person name="van de Wiele N."/>
            <person name="van Rossen-Uffink D."/>
            <person name="Oliveira J.V."/>
            <person name="Vesth T.C."/>
            <person name="Visser J."/>
            <person name="Yu J.-H."/>
            <person name="Zhou M."/>
            <person name="Andersen M.R."/>
            <person name="Archer D.B."/>
            <person name="Baker S.E."/>
            <person name="Benoit I."/>
            <person name="Brakhage A.A."/>
            <person name="Braus G.H."/>
            <person name="Fischer R."/>
            <person name="Frisvad J.C."/>
            <person name="Goldman G.H."/>
            <person name="Houbraken J."/>
            <person name="Oakley B."/>
            <person name="Pocsi I."/>
            <person name="Scazzocchio C."/>
            <person name="Seiboth B."/>
            <person name="vanKuyk P.A."/>
            <person name="Wortman J."/>
            <person name="Dyer P.S."/>
            <person name="Grigoriev I.V."/>
        </authorList>
    </citation>
    <scope>NUCLEOTIDE SEQUENCE [LARGE SCALE GENOMIC DNA]</scope>
    <source>
        <strain evidence="7">CBS 593.65</strain>
    </source>
</reference>
<feature type="compositionally biased region" description="Polar residues" evidence="3">
    <location>
        <begin position="328"/>
        <end position="344"/>
    </location>
</feature>
<dbReference type="GO" id="GO:0006897">
    <property type="term" value="P:endocytosis"/>
    <property type="evidence" value="ECO:0007669"/>
    <property type="project" value="InterPro"/>
</dbReference>
<keyword evidence="7" id="KW-1185">Reference proteome</keyword>
<dbReference type="PRINTS" id="PR00452">
    <property type="entry name" value="SH3DOMAIN"/>
</dbReference>
<accession>A0A1L9TFR8</accession>
<feature type="domain" description="BAR" evidence="5">
    <location>
        <begin position="6"/>
        <end position="264"/>
    </location>
</feature>
<dbReference type="STRING" id="1036612.A0A1L9TFR8"/>
<dbReference type="OrthoDB" id="10255128at2759"/>
<feature type="domain" description="SH3" evidence="4">
    <location>
        <begin position="405"/>
        <end position="465"/>
    </location>
</feature>
<dbReference type="Pfam" id="PF14604">
    <property type="entry name" value="SH3_9"/>
    <property type="match status" value="1"/>
</dbReference>
<dbReference type="InterPro" id="IPR027267">
    <property type="entry name" value="AH/BAR_dom_sf"/>
</dbReference>
<gene>
    <name evidence="6" type="ORF">ASPSYDRAFT_153701</name>
</gene>
<dbReference type="GeneID" id="63758384"/>
<dbReference type="Gene3D" id="2.30.30.40">
    <property type="entry name" value="SH3 Domains"/>
    <property type="match status" value="1"/>
</dbReference>
<evidence type="ECO:0000256" key="2">
    <source>
        <dbReference type="PROSITE-ProRule" id="PRU00192"/>
    </source>
</evidence>
<evidence type="ECO:0008006" key="8">
    <source>
        <dbReference type="Google" id="ProtNLM"/>
    </source>
</evidence>
<dbReference type="SUPFAM" id="SSF50044">
    <property type="entry name" value="SH3-domain"/>
    <property type="match status" value="1"/>
</dbReference>
<dbReference type="FunFam" id="2.30.30.40:FF:000100">
    <property type="entry name" value="SH3 domain-containing YSC84-like protein 1"/>
    <property type="match status" value="1"/>
</dbReference>
<dbReference type="PANTHER" id="PTHR47174">
    <property type="entry name" value="BRIDGING INTEGRATOR 3"/>
    <property type="match status" value="1"/>
</dbReference>
<feature type="region of interest" description="Disordered" evidence="3">
    <location>
        <begin position="152"/>
        <end position="178"/>
    </location>
</feature>
<dbReference type="AlphaFoldDB" id="A0A1L9TFR8"/>
<keyword evidence="1 2" id="KW-0728">SH3 domain</keyword>
<feature type="region of interest" description="Disordered" evidence="3">
    <location>
        <begin position="297"/>
        <end position="404"/>
    </location>
</feature>
<dbReference type="RefSeq" id="XP_040702086.1">
    <property type="nucleotide sequence ID" value="XM_040842311.1"/>
</dbReference>
<dbReference type="InterPro" id="IPR001452">
    <property type="entry name" value="SH3_domain"/>
</dbReference>
<dbReference type="InterPro" id="IPR036028">
    <property type="entry name" value="SH3-like_dom_sf"/>
</dbReference>
<dbReference type="Proteomes" id="UP000184356">
    <property type="component" value="Unassembled WGS sequence"/>
</dbReference>
<dbReference type="PROSITE" id="PS51021">
    <property type="entry name" value="BAR"/>
    <property type="match status" value="1"/>
</dbReference>
<dbReference type="GO" id="GO:0030479">
    <property type="term" value="C:actin cortical patch"/>
    <property type="evidence" value="ECO:0007669"/>
    <property type="project" value="TreeGrafter"/>
</dbReference>
<dbReference type="GO" id="GO:0097320">
    <property type="term" value="P:plasma membrane tubulation"/>
    <property type="evidence" value="ECO:0007669"/>
    <property type="project" value="TreeGrafter"/>
</dbReference>